<gene>
    <name evidence="3" type="ORF">GCM10008090_06260</name>
</gene>
<keyword evidence="1" id="KW-1133">Transmembrane helix</keyword>
<dbReference type="Proteomes" id="UP000614811">
    <property type="component" value="Unassembled WGS sequence"/>
</dbReference>
<keyword evidence="1" id="KW-0812">Transmembrane</keyword>
<accession>A0A918RKQ5</accession>
<comment type="caution">
    <text evidence="3">The sequence shown here is derived from an EMBL/GenBank/DDBJ whole genome shotgun (WGS) entry which is preliminary data.</text>
</comment>
<evidence type="ECO:0000256" key="1">
    <source>
        <dbReference type="SAM" id="Phobius"/>
    </source>
</evidence>
<organism evidence="3 4">
    <name type="scientific">Arenicella chitinivorans</name>
    <dbReference type="NCBI Taxonomy" id="1329800"/>
    <lineage>
        <taxon>Bacteria</taxon>
        <taxon>Pseudomonadati</taxon>
        <taxon>Pseudomonadota</taxon>
        <taxon>Gammaproteobacteria</taxon>
        <taxon>Arenicellales</taxon>
        <taxon>Arenicellaceae</taxon>
        <taxon>Arenicella</taxon>
    </lineage>
</organism>
<evidence type="ECO:0000313" key="3">
    <source>
        <dbReference type="EMBL" id="GHA00292.1"/>
    </source>
</evidence>
<name>A0A918RKQ5_9GAMM</name>
<dbReference type="AlphaFoldDB" id="A0A918RKQ5"/>
<protein>
    <recommendedName>
        <fullName evidence="2">DUF5808 domain-containing protein</fullName>
    </recommendedName>
</protein>
<dbReference type="InterPro" id="IPR043831">
    <property type="entry name" value="DUF5808"/>
</dbReference>
<evidence type="ECO:0000259" key="2">
    <source>
        <dbReference type="Pfam" id="PF19124"/>
    </source>
</evidence>
<keyword evidence="4" id="KW-1185">Reference proteome</keyword>
<feature type="domain" description="DUF5808" evidence="2">
    <location>
        <begin position="29"/>
        <end position="52"/>
    </location>
</feature>
<keyword evidence="1" id="KW-0472">Membrane</keyword>
<reference evidence="3" key="1">
    <citation type="journal article" date="2014" name="Int. J. Syst. Evol. Microbiol.">
        <title>Complete genome sequence of Corynebacterium casei LMG S-19264T (=DSM 44701T), isolated from a smear-ripened cheese.</title>
        <authorList>
            <consortium name="US DOE Joint Genome Institute (JGI-PGF)"/>
            <person name="Walter F."/>
            <person name="Albersmeier A."/>
            <person name="Kalinowski J."/>
            <person name="Ruckert C."/>
        </authorList>
    </citation>
    <scope>NUCLEOTIDE SEQUENCE</scope>
    <source>
        <strain evidence="3">KCTC 12711</strain>
    </source>
</reference>
<dbReference type="Pfam" id="PF19124">
    <property type="entry name" value="DUF5808"/>
    <property type="match status" value="1"/>
</dbReference>
<reference evidence="3" key="2">
    <citation type="submission" date="2020-09" db="EMBL/GenBank/DDBJ databases">
        <authorList>
            <person name="Sun Q."/>
            <person name="Kim S."/>
        </authorList>
    </citation>
    <scope>NUCLEOTIDE SEQUENCE</scope>
    <source>
        <strain evidence="3">KCTC 12711</strain>
    </source>
</reference>
<dbReference type="EMBL" id="BMXA01000001">
    <property type="protein sequence ID" value="GHA00292.1"/>
    <property type="molecule type" value="Genomic_DNA"/>
</dbReference>
<feature type="transmembrane region" description="Helical" evidence="1">
    <location>
        <begin position="54"/>
        <end position="72"/>
    </location>
</feature>
<sequence length="73" mass="8646">MAESEINQQEWQDERNWVTWFGIYSSRRDSRLWVPKRMPALGWTINFGHPRGPLLFWCILGVLALLVLLAVYL</sequence>
<evidence type="ECO:0000313" key="4">
    <source>
        <dbReference type="Proteomes" id="UP000614811"/>
    </source>
</evidence>
<proteinExistence type="predicted"/>